<organism evidence="2 3">
    <name type="scientific">Thalassiosira oceanica</name>
    <name type="common">Marine diatom</name>
    <dbReference type="NCBI Taxonomy" id="159749"/>
    <lineage>
        <taxon>Eukaryota</taxon>
        <taxon>Sar</taxon>
        <taxon>Stramenopiles</taxon>
        <taxon>Ochrophyta</taxon>
        <taxon>Bacillariophyta</taxon>
        <taxon>Coscinodiscophyceae</taxon>
        <taxon>Thalassiosirophycidae</taxon>
        <taxon>Thalassiosirales</taxon>
        <taxon>Thalassiosiraceae</taxon>
        <taxon>Thalassiosira</taxon>
    </lineage>
</organism>
<feature type="compositionally biased region" description="Basic and acidic residues" evidence="1">
    <location>
        <begin position="103"/>
        <end position="118"/>
    </location>
</feature>
<dbReference type="EMBL" id="AGNL01015703">
    <property type="protein sequence ID" value="EJK65539.1"/>
    <property type="molecule type" value="Genomic_DNA"/>
</dbReference>
<evidence type="ECO:0000256" key="1">
    <source>
        <dbReference type="SAM" id="MobiDB-lite"/>
    </source>
</evidence>
<comment type="caution">
    <text evidence="2">The sequence shown here is derived from an EMBL/GenBank/DDBJ whole genome shotgun (WGS) entry which is preliminary data.</text>
</comment>
<protein>
    <submittedName>
        <fullName evidence="2">Uncharacterized protein</fullName>
    </submittedName>
</protein>
<sequence length="264" mass="28210">MITEGVNRVGGQAVKGTVFRFDCTSRGVAVSVNGLSQGSASFEGLGAAFVDVFMDDDAVSPTLVESCLSMWSGATSNTLAIDLLQASSRLATKPGVPSALSGEEDRSAPSEEDLKSVKSDLGSQSSEEDLTDAMESIKSELEPNGPGNVEPRLLQTNFSSLDDAAADDGETIETNSPTFAPDLLSQIYQSQSGAALGADSARFDDGPGHDYTGMNIRQMATRRAENFCHRKQIMISNEVVAMRRQLVIQSDALDRIKRNLAIWH</sequence>
<proteinExistence type="predicted"/>
<reference evidence="2 3" key="1">
    <citation type="journal article" date="2012" name="Genome Biol.">
        <title>Genome and low-iron response of an oceanic diatom adapted to chronic iron limitation.</title>
        <authorList>
            <person name="Lommer M."/>
            <person name="Specht M."/>
            <person name="Roy A.S."/>
            <person name="Kraemer L."/>
            <person name="Andreson R."/>
            <person name="Gutowska M.A."/>
            <person name="Wolf J."/>
            <person name="Bergner S.V."/>
            <person name="Schilhabel M.B."/>
            <person name="Klostermeier U.C."/>
            <person name="Beiko R.G."/>
            <person name="Rosenstiel P."/>
            <person name="Hippler M."/>
            <person name="Laroche J."/>
        </authorList>
    </citation>
    <scope>NUCLEOTIDE SEQUENCE [LARGE SCALE GENOMIC DNA]</scope>
    <source>
        <strain evidence="2 3">CCMP1005</strain>
    </source>
</reference>
<evidence type="ECO:0000313" key="3">
    <source>
        <dbReference type="Proteomes" id="UP000266841"/>
    </source>
</evidence>
<accession>K0SKQ9</accession>
<keyword evidence="3" id="KW-1185">Reference proteome</keyword>
<name>K0SKQ9_THAOC</name>
<evidence type="ECO:0000313" key="2">
    <source>
        <dbReference type="EMBL" id="EJK65539.1"/>
    </source>
</evidence>
<gene>
    <name evidence="2" type="ORF">THAOC_13586</name>
</gene>
<dbReference type="AlphaFoldDB" id="K0SKQ9"/>
<dbReference type="PANTHER" id="PTHR47698:SF2">
    <property type="entry name" value="FATTY-ACID-BINDING PROTEIN 3, CHLOROPLASTIC"/>
    <property type="match status" value="1"/>
</dbReference>
<dbReference type="Proteomes" id="UP000266841">
    <property type="component" value="Unassembled WGS sequence"/>
</dbReference>
<dbReference type="PANTHER" id="PTHR47698">
    <property type="entry name" value="FATTY-ACID-BINDING PROTEIN 3, CHLOROPLASTIC"/>
    <property type="match status" value="1"/>
</dbReference>
<feature type="region of interest" description="Disordered" evidence="1">
    <location>
        <begin position="93"/>
        <end position="133"/>
    </location>
</feature>